<dbReference type="InterPro" id="IPR029445">
    <property type="entry name" value="INTS5_N"/>
</dbReference>
<dbReference type="InterPro" id="IPR040316">
    <property type="entry name" value="INTS5"/>
</dbReference>
<protein>
    <submittedName>
        <fullName evidence="4">Integrator complex subunit 5</fullName>
    </submittedName>
</protein>
<dbReference type="Proteomes" id="UP000695007">
    <property type="component" value="Unplaced"/>
</dbReference>
<reference evidence="4" key="1">
    <citation type="submission" date="2025-08" db="UniProtKB">
        <authorList>
            <consortium name="RefSeq"/>
        </authorList>
    </citation>
    <scope>IDENTIFICATION</scope>
</reference>
<evidence type="ECO:0000259" key="2">
    <source>
        <dbReference type="Pfam" id="PF14838"/>
    </source>
</evidence>
<organism evidence="3 4">
    <name type="scientific">Ceratosolen solmsi marchali</name>
    <dbReference type="NCBI Taxonomy" id="326594"/>
    <lineage>
        <taxon>Eukaryota</taxon>
        <taxon>Metazoa</taxon>
        <taxon>Ecdysozoa</taxon>
        <taxon>Arthropoda</taxon>
        <taxon>Hexapoda</taxon>
        <taxon>Insecta</taxon>
        <taxon>Pterygota</taxon>
        <taxon>Neoptera</taxon>
        <taxon>Endopterygota</taxon>
        <taxon>Hymenoptera</taxon>
        <taxon>Apocrita</taxon>
        <taxon>Proctotrupomorpha</taxon>
        <taxon>Chalcidoidea</taxon>
        <taxon>Agaonidae</taxon>
        <taxon>Agaoninae</taxon>
        <taxon>Ceratosolen</taxon>
    </lineage>
</organism>
<dbReference type="InterPro" id="IPR029444">
    <property type="entry name" value="INTS5_C"/>
</dbReference>
<dbReference type="GO" id="GO:0032039">
    <property type="term" value="C:integrator complex"/>
    <property type="evidence" value="ECO:0007669"/>
    <property type="project" value="InterPro"/>
</dbReference>
<gene>
    <name evidence="4" type="primary">LOC105359777</name>
</gene>
<dbReference type="Pfam" id="PF14837">
    <property type="entry name" value="INTS5_N"/>
    <property type="match status" value="1"/>
</dbReference>
<evidence type="ECO:0000313" key="4">
    <source>
        <dbReference type="RefSeq" id="XP_011494767.1"/>
    </source>
</evidence>
<dbReference type="KEGG" id="csol:105359777"/>
<dbReference type="AlphaFoldDB" id="A0AAJ6VMM5"/>
<dbReference type="PANTHER" id="PTHR31697:SF2">
    <property type="entry name" value="INTEGRATOR COMPLEX SUBUNIT 5"/>
    <property type="match status" value="1"/>
</dbReference>
<keyword evidence="3" id="KW-1185">Reference proteome</keyword>
<dbReference type="PANTHER" id="PTHR31697">
    <property type="entry name" value="INTEGRATOR COMPLEX SUBUNIT 5"/>
    <property type="match status" value="1"/>
</dbReference>
<evidence type="ECO:0000313" key="3">
    <source>
        <dbReference type="Proteomes" id="UP000695007"/>
    </source>
</evidence>
<dbReference type="RefSeq" id="XP_011494767.1">
    <property type="nucleotide sequence ID" value="XM_011496465.1"/>
</dbReference>
<sequence length="934" mass="105281">MPHLTDSLPPQDIMVEVRKFISGTARSSQSSNTLELTRTALNLLKNVPATREAVLEYFCSVFFVAVTKYMRQIETRQNLPISEENIIAEIHVVLSSFINGNPEAWAPIISAWSLDLLGKLSSDYSKRINLSGNVGINDSLQQWMSCRATRILIDITEQCLQCLMHADTESCIKALLDTSVLHSPHFDWVVAYVGSCFPNVVITRVLSCGLKDFYAMGCNDFKDKKIDPKLNSVVGILSHLTGSHLYYIRTALLDLFMWSLDENISVNEDTKIQRLATVPFLLNLASLSPMLLKAITRDISQILRPDVIPRLALFSTDWIRYFNDDAKNLISIAVHLALGCDQGALQIINILLDTSLNPSNVGYHSVNAAQNVKTICREILELILEEIELTIRTDNSKSNNIPLLASINQDLPSVIPLLLNSQPLKIKTAVRLLSLLGTQNPNVLISAATYVLQKAQTTFHLAVLVRLITDNANFFSKKYKTENTLSDNGYFTQVVEQAIREVQYSNIADDLATRQLFQNLTILLKWENSGRIPSLKSNFISRAVKVNLLQMTMYLMKTNNVDFASDIAEMLDCLNPPNNNNFPANVELILRLTRAIIRFFFICIAENDIVKKERGAKIVCRFLRGLTTYSQYARVLALREILEITIFGDPAKYFEAKEKFKFNIIKSFLLQQNHKQGTGAILAQRHSSVFHAGIIGQGPRKPPPDNNVDKEIVKLNNTLLMDVIKACCSNRDFSQYPVDTDALTLVSLLLVELISPDVMYNGLPWPDEEFTKVTVERDLQIRRSFKDAPVLWTLLQLTAWYRPALAYCSVLLRAIVATVLANWSNNTGIMITNVMALGQLLPPPLTSIADILPVLEPHQIITVMRECVWMYMHENIPSPMLFTRAEGATIAWRDTDTSSPNIRFTETLRLLLLANIHILGSLYATLFFNEHKYI</sequence>
<dbReference type="Pfam" id="PF14838">
    <property type="entry name" value="INTS5_C"/>
    <property type="match status" value="1"/>
</dbReference>
<name>A0AAJ6VMM5_9HYME</name>
<evidence type="ECO:0000259" key="1">
    <source>
        <dbReference type="Pfam" id="PF14837"/>
    </source>
</evidence>
<dbReference type="GO" id="GO:0034472">
    <property type="term" value="P:snRNA 3'-end processing"/>
    <property type="evidence" value="ECO:0007669"/>
    <property type="project" value="TreeGrafter"/>
</dbReference>
<dbReference type="CTD" id="4958"/>
<feature type="domain" description="Integrator complex subunit 5 N-terminal" evidence="1">
    <location>
        <begin position="11"/>
        <end position="214"/>
    </location>
</feature>
<proteinExistence type="predicted"/>
<dbReference type="GeneID" id="105359777"/>
<accession>A0AAJ6VMM5</accession>
<feature type="domain" description="Integrator complex subunit 5 C-terminal" evidence="2">
    <location>
        <begin position="229"/>
        <end position="917"/>
    </location>
</feature>